<comment type="similarity">
    <text evidence="2">Belongs to the class-I pyridoxal-phosphate-dependent aminotransferase family.</text>
</comment>
<dbReference type="InterPro" id="IPR015424">
    <property type="entry name" value="PyrdxlP-dep_Trfase"/>
</dbReference>
<dbReference type="PRINTS" id="PR00799">
    <property type="entry name" value="TRANSAMINASE"/>
</dbReference>
<keyword evidence="5 8" id="KW-0808">Transferase</keyword>
<evidence type="ECO:0000256" key="3">
    <source>
        <dbReference type="ARBA" id="ARBA00011738"/>
    </source>
</evidence>
<organism evidence="10">
    <name type="scientific">Arcella intermedia</name>
    <dbReference type="NCBI Taxonomy" id="1963864"/>
    <lineage>
        <taxon>Eukaryota</taxon>
        <taxon>Amoebozoa</taxon>
        <taxon>Tubulinea</taxon>
        <taxon>Elardia</taxon>
        <taxon>Arcellinida</taxon>
        <taxon>Sphaerothecina</taxon>
        <taxon>Arcellidae</taxon>
        <taxon>Arcella</taxon>
    </lineage>
</organism>
<dbReference type="FunFam" id="3.90.1150.10:FF:000001">
    <property type="entry name" value="Aspartate aminotransferase"/>
    <property type="match status" value="1"/>
</dbReference>
<comment type="cofactor">
    <cofactor evidence="1">
        <name>pyridoxal 5'-phosphate</name>
        <dbReference type="ChEBI" id="CHEBI:597326"/>
    </cofactor>
</comment>
<proteinExistence type="inferred from homology"/>
<dbReference type="InterPro" id="IPR015422">
    <property type="entry name" value="PyrdxlP-dep_Trfase_small"/>
</dbReference>
<evidence type="ECO:0000256" key="8">
    <source>
        <dbReference type="RuleBase" id="RU000480"/>
    </source>
</evidence>
<feature type="domain" description="Aminotransferase class I/classII large" evidence="9">
    <location>
        <begin position="21"/>
        <end position="385"/>
    </location>
</feature>
<sequence length="390" mass="43588">MGPPDPILGVTVAWRNDPNPNKMNLGVGAYRDDKGQPFILSSVRKAEKRIFDRNLNHEYAPIGGVPEFTTAAAKLLFGADSKELKEKRVATVQTISGTGALRVAGQFLKRFLPNSSIYLPEPTWGNHKPIFKDSGFNLNFYFYYEAGRLNFEKLKKDILAAPDNSIVLLHACAHNPTGVDLTPEEWKKLSQLFKEKGHFPFFDAAYQGFASGDPVKDVIAIRTFLDDGHQLLVCQSFAKNFGLYGERVGALHIVAGTEEEAQRILSQLLIVIRPMYSNPPIYGARVISEILSDAELHKEWSAEVKLMADRIITMRQKLVQGLKEAGSKRDWSHITEQIGMFCFTGLNKDEVQALKDKWHIYMTADGRISMAGVSSDKVTYLANAIHDVSK</sequence>
<evidence type="ECO:0000256" key="7">
    <source>
        <dbReference type="ARBA" id="ARBA00049185"/>
    </source>
</evidence>
<dbReference type="NCBIfam" id="NF006719">
    <property type="entry name" value="PRK09257.1"/>
    <property type="match status" value="1"/>
</dbReference>
<dbReference type="GO" id="GO:0006520">
    <property type="term" value="P:amino acid metabolic process"/>
    <property type="evidence" value="ECO:0007669"/>
    <property type="project" value="InterPro"/>
</dbReference>
<evidence type="ECO:0000259" key="9">
    <source>
        <dbReference type="Pfam" id="PF00155"/>
    </source>
</evidence>
<dbReference type="GO" id="GO:0030170">
    <property type="term" value="F:pyridoxal phosphate binding"/>
    <property type="evidence" value="ECO:0007669"/>
    <property type="project" value="InterPro"/>
</dbReference>
<evidence type="ECO:0000256" key="1">
    <source>
        <dbReference type="ARBA" id="ARBA00001933"/>
    </source>
</evidence>
<dbReference type="InterPro" id="IPR015421">
    <property type="entry name" value="PyrdxlP-dep_Trfase_major"/>
</dbReference>
<dbReference type="Gene3D" id="3.90.1150.10">
    <property type="entry name" value="Aspartate Aminotransferase, domain 1"/>
    <property type="match status" value="1"/>
</dbReference>
<dbReference type="SUPFAM" id="SSF53383">
    <property type="entry name" value="PLP-dependent transferases"/>
    <property type="match status" value="1"/>
</dbReference>
<dbReference type="GO" id="GO:0004069">
    <property type="term" value="F:L-aspartate:2-oxoglutarate aminotransferase activity"/>
    <property type="evidence" value="ECO:0007669"/>
    <property type="project" value="UniProtKB-EC"/>
</dbReference>
<keyword evidence="6" id="KW-0663">Pyridoxal phosphate</keyword>
<dbReference type="EMBL" id="GIBP01003364">
    <property type="protein sequence ID" value="NDV32333.1"/>
    <property type="molecule type" value="Transcribed_RNA"/>
</dbReference>
<evidence type="ECO:0000313" key="10">
    <source>
        <dbReference type="EMBL" id="NDV32333.1"/>
    </source>
</evidence>
<reference evidence="10" key="1">
    <citation type="journal article" date="2020" name="J. Eukaryot. Microbiol.">
        <title>De novo Sequencing, Assembly and Annotation of the Transcriptome for the Free-Living Testate Amoeba Arcella intermedia.</title>
        <authorList>
            <person name="Ribeiro G.M."/>
            <person name="Porfirio-Sousa A.L."/>
            <person name="Maurer-Alcala X.X."/>
            <person name="Katz L.A."/>
            <person name="Lahr D.J.G."/>
        </authorList>
    </citation>
    <scope>NUCLEOTIDE SEQUENCE</scope>
</reference>
<dbReference type="InterPro" id="IPR004838">
    <property type="entry name" value="NHTrfase_class1_PyrdxlP-BS"/>
</dbReference>
<name>A0A6B2L5L8_9EUKA</name>
<keyword evidence="4 8" id="KW-0032">Aminotransferase</keyword>
<comment type="catalytic activity">
    <reaction evidence="7 8">
        <text>L-aspartate + 2-oxoglutarate = oxaloacetate + L-glutamate</text>
        <dbReference type="Rhea" id="RHEA:21824"/>
        <dbReference type="ChEBI" id="CHEBI:16452"/>
        <dbReference type="ChEBI" id="CHEBI:16810"/>
        <dbReference type="ChEBI" id="CHEBI:29985"/>
        <dbReference type="ChEBI" id="CHEBI:29991"/>
        <dbReference type="EC" id="2.6.1.1"/>
    </reaction>
</comment>
<evidence type="ECO:0000256" key="4">
    <source>
        <dbReference type="ARBA" id="ARBA00022576"/>
    </source>
</evidence>
<accession>A0A6B2L5L8</accession>
<dbReference type="Pfam" id="PF00155">
    <property type="entry name" value="Aminotran_1_2"/>
    <property type="match status" value="1"/>
</dbReference>
<dbReference type="Gene3D" id="3.40.640.10">
    <property type="entry name" value="Type I PLP-dependent aspartate aminotransferase-like (Major domain)"/>
    <property type="match status" value="1"/>
</dbReference>
<dbReference type="InterPro" id="IPR004839">
    <property type="entry name" value="Aminotransferase_I/II_large"/>
</dbReference>
<dbReference type="PROSITE" id="PS00105">
    <property type="entry name" value="AA_TRANSFER_CLASS_1"/>
    <property type="match status" value="1"/>
</dbReference>
<dbReference type="PANTHER" id="PTHR11879:SF22">
    <property type="entry name" value="ASPARTATE AMINOTRANSFERASE, MITOCHONDRIAL"/>
    <property type="match status" value="1"/>
</dbReference>
<dbReference type="CDD" id="cd00609">
    <property type="entry name" value="AAT_like"/>
    <property type="match status" value="1"/>
</dbReference>
<dbReference type="InterPro" id="IPR000796">
    <property type="entry name" value="Asp_trans"/>
</dbReference>
<dbReference type="AlphaFoldDB" id="A0A6B2L5L8"/>
<evidence type="ECO:0000256" key="2">
    <source>
        <dbReference type="ARBA" id="ARBA00007441"/>
    </source>
</evidence>
<dbReference type="PANTHER" id="PTHR11879">
    <property type="entry name" value="ASPARTATE AMINOTRANSFERASE"/>
    <property type="match status" value="1"/>
</dbReference>
<comment type="subunit">
    <text evidence="3 8">Homodimer.</text>
</comment>
<comment type="miscellaneous">
    <text evidence="8">In eukaryotes there are cytoplasmic, mitochondrial and chloroplastic isozymes.</text>
</comment>
<dbReference type="EC" id="2.6.1.1" evidence="8"/>
<dbReference type="FunFam" id="3.40.640.10:FF:000015">
    <property type="entry name" value="Aspartate aminotransferase"/>
    <property type="match status" value="1"/>
</dbReference>
<dbReference type="GO" id="GO:0005739">
    <property type="term" value="C:mitochondrion"/>
    <property type="evidence" value="ECO:0007669"/>
    <property type="project" value="TreeGrafter"/>
</dbReference>
<evidence type="ECO:0000256" key="5">
    <source>
        <dbReference type="ARBA" id="ARBA00022679"/>
    </source>
</evidence>
<evidence type="ECO:0000256" key="6">
    <source>
        <dbReference type="ARBA" id="ARBA00022898"/>
    </source>
</evidence>
<protein>
    <recommendedName>
        <fullName evidence="8">Aspartate aminotransferase</fullName>
        <ecNumber evidence="8">2.6.1.1</ecNumber>
    </recommendedName>
</protein>